<dbReference type="Proteomes" id="UP001151516">
    <property type="component" value="Unassembled WGS sequence"/>
</dbReference>
<keyword evidence="2" id="KW-1185">Reference proteome</keyword>
<evidence type="ECO:0000313" key="2">
    <source>
        <dbReference type="Proteomes" id="UP001151516"/>
    </source>
</evidence>
<dbReference type="AlphaFoldDB" id="A0A9W8L4G7"/>
<sequence>MCSKNRYAAAPAMTAVRLCREDLSCSMCGYVCSSTDELWEHIQVCDILTS</sequence>
<comment type="caution">
    <text evidence="1">The sequence shown here is derived from an EMBL/GenBank/DDBJ whole genome shotgun (WGS) entry which is preliminary data.</text>
</comment>
<proteinExistence type="predicted"/>
<accession>A0A9W8L4G7</accession>
<gene>
    <name evidence="1" type="ORF">IWW39_002489</name>
</gene>
<evidence type="ECO:0008006" key="3">
    <source>
        <dbReference type="Google" id="ProtNLM"/>
    </source>
</evidence>
<dbReference type="OrthoDB" id="10644448at2759"/>
<reference evidence="1" key="1">
    <citation type="submission" date="2022-07" db="EMBL/GenBank/DDBJ databases">
        <title>Phylogenomic reconstructions and comparative analyses of Kickxellomycotina fungi.</title>
        <authorList>
            <person name="Reynolds N.K."/>
            <person name="Stajich J.E."/>
            <person name="Barry K."/>
            <person name="Grigoriev I.V."/>
            <person name="Crous P."/>
            <person name="Smith M.E."/>
        </authorList>
    </citation>
    <scope>NUCLEOTIDE SEQUENCE</scope>
    <source>
        <strain evidence="1">CBS 109367</strain>
    </source>
</reference>
<dbReference type="EMBL" id="JANBTX010000055">
    <property type="protein sequence ID" value="KAJ2688071.1"/>
    <property type="molecule type" value="Genomic_DNA"/>
</dbReference>
<name>A0A9W8L4G7_9FUNG</name>
<protein>
    <recommendedName>
        <fullName evidence="3">C2H2-type domain-containing protein</fullName>
    </recommendedName>
</protein>
<evidence type="ECO:0000313" key="1">
    <source>
        <dbReference type="EMBL" id="KAJ2688071.1"/>
    </source>
</evidence>
<organism evidence="1 2">
    <name type="scientific">Coemansia spiralis</name>
    <dbReference type="NCBI Taxonomy" id="417178"/>
    <lineage>
        <taxon>Eukaryota</taxon>
        <taxon>Fungi</taxon>
        <taxon>Fungi incertae sedis</taxon>
        <taxon>Zoopagomycota</taxon>
        <taxon>Kickxellomycotina</taxon>
        <taxon>Kickxellomycetes</taxon>
        <taxon>Kickxellales</taxon>
        <taxon>Kickxellaceae</taxon>
        <taxon>Coemansia</taxon>
    </lineage>
</organism>